<keyword evidence="2" id="KW-1185">Reference proteome</keyword>
<comment type="caution">
    <text evidence="1">The sequence shown here is derived from an EMBL/GenBank/DDBJ whole genome shotgun (WGS) entry which is preliminary data.</text>
</comment>
<sequence>MIYLQQLTKEHLEKWKQDGCLYLPCEQLYNSEIKQNLIDWVEEVQNLPETTGKWMKYYEKSLKDGSRILNRVENFLPYHEKLNKFLNGKWMLGIVSQLFEEPAVLFKDKINFKLPGGEGFKPHQDAQAGWDRYGQTLHISVAVCIDEATPENGCLECALGEHKKGLLGPMFKELPRNVVEKLDWVSFEMKPGDIIIFDSYTPHRSGPNLTDTIRRMVFLTFNKLSEGDYRAKYFADKRKSFPPDIERKPGKTYRYKI</sequence>
<evidence type="ECO:0008006" key="3">
    <source>
        <dbReference type="Google" id="ProtNLM"/>
    </source>
</evidence>
<reference evidence="1 2" key="1">
    <citation type="submission" date="2023-07" db="EMBL/GenBank/DDBJ databases">
        <title>Genomic Encyclopedia of Type Strains, Phase IV (KMG-IV): sequencing the most valuable type-strain genomes for metagenomic binning, comparative biology and taxonomic classification.</title>
        <authorList>
            <person name="Goeker M."/>
        </authorList>
    </citation>
    <scope>NUCLEOTIDE SEQUENCE [LARGE SCALE GENOMIC DNA]</scope>
    <source>
        <strain evidence="1 2">DSM 17740</strain>
    </source>
</reference>
<organism evidence="1 2">
    <name type="scientific">Caldalkalibacillus uzonensis</name>
    <dbReference type="NCBI Taxonomy" id="353224"/>
    <lineage>
        <taxon>Bacteria</taxon>
        <taxon>Bacillati</taxon>
        <taxon>Bacillota</taxon>
        <taxon>Bacilli</taxon>
        <taxon>Bacillales</taxon>
        <taxon>Bacillaceae</taxon>
        <taxon>Caldalkalibacillus</taxon>
    </lineage>
</organism>
<dbReference type="Proteomes" id="UP001232445">
    <property type="component" value="Unassembled WGS sequence"/>
</dbReference>
<dbReference type="PANTHER" id="PTHR20883:SF48">
    <property type="entry name" value="ECTOINE DIOXYGENASE"/>
    <property type="match status" value="1"/>
</dbReference>
<protein>
    <recommendedName>
        <fullName evidence="3">Phytanoyl-CoA dioxygenase</fullName>
    </recommendedName>
</protein>
<dbReference type="EMBL" id="JAUSUQ010000005">
    <property type="protein sequence ID" value="MDQ0339017.1"/>
    <property type="molecule type" value="Genomic_DNA"/>
</dbReference>
<gene>
    <name evidence="1" type="ORF">J2S00_001803</name>
</gene>
<dbReference type="PANTHER" id="PTHR20883">
    <property type="entry name" value="PHYTANOYL-COA DIOXYGENASE DOMAIN CONTAINING 1"/>
    <property type="match status" value="1"/>
</dbReference>
<name>A0ABU0CVF3_9BACI</name>
<dbReference type="Gene3D" id="2.60.120.620">
    <property type="entry name" value="q2cbj1_9rhob like domain"/>
    <property type="match status" value="1"/>
</dbReference>
<dbReference type="SUPFAM" id="SSF51197">
    <property type="entry name" value="Clavaminate synthase-like"/>
    <property type="match status" value="1"/>
</dbReference>
<dbReference type="InterPro" id="IPR008775">
    <property type="entry name" value="Phytyl_CoA_dOase-like"/>
</dbReference>
<accession>A0ABU0CVF3</accession>
<evidence type="ECO:0000313" key="1">
    <source>
        <dbReference type="EMBL" id="MDQ0339017.1"/>
    </source>
</evidence>
<dbReference type="Pfam" id="PF05721">
    <property type="entry name" value="PhyH"/>
    <property type="match status" value="1"/>
</dbReference>
<proteinExistence type="predicted"/>
<dbReference type="RefSeq" id="WP_307338314.1">
    <property type="nucleotide sequence ID" value="NZ_JAUSUQ010000005.1"/>
</dbReference>
<evidence type="ECO:0000313" key="2">
    <source>
        <dbReference type="Proteomes" id="UP001232445"/>
    </source>
</evidence>